<dbReference type="Pfam" id="PF08818">
    <property type="entry name" value="DUF1801"/>
    <property type="match status" value="1"/>
</dbReference>
<evidence type="ECO:0000313" key="2">
    <source>
        <dbReference type="EMBL" id="TWU29959.1"/>
    </source>
</evidence>
<dbReference type="Proteomes" id="UP000318437">
    <property type="component" value="Unassembled WGS sequence"/>
</dbReference>
<dbReference type="SUPFAM" id="SSF159888">
    <property type="entry name" value="YdhG-like"/>
    <property type="match status" value="1"/>
</dbReference>
<dbReference type="OrthoDB" id="5951444at2"/>
<organism evidence="2 3">
    <name type="scientific">Bythopirellula polymerisocia</name>
    <dbReference type="NCBI Taxonomy" id="2528003"/>
    <lineage>
        <taxon>Bacteria</taxon>
        <taxon>Pseudomonadati</taxon>
        <taxon>Planctomycetota</taxon>
        <taxon>Planctomycetia</taxon>
        <taxon>Pirellulales</taxon>
        <taxon>Lacipirellulaceae</taxon>
        <taxon>Bythopirellula</taxon>
    </lineage>
</organism>
<sequence>MSELKTKQNNASVPRFVKAIADEQQRADCNELIDLMKEVTGEKSKMWGDAIVGFGTYHYKYASGREGDWFLVGFSPRKHSLSIYMMSGFEPVASILKKLGKHKTGKCCLYVNRLDDVDRKILKQLLTKSVEHVRKNQGC</sequence>
<name>A0A5C6D505_9BACT</name>
<reference evidence="2 3" key="1">
    <citation type="submission" date="2019-02" db="EMBL/GenBank/DDBJ databases">
        <title>Deep-cultivation of Planctomycetes and their phenomic and genomic characterization uncovers novel biology.</title>
        <authorList>
            <person name="Wiegand S."/>
            <person name="Jogler M."/>
            <person name="Boedeker C."/>
            <person name="Pinto D."/>
            <person name="Vollmers J."/>
            <person name="Rivas-Marin E."/>
            <person name="Kohn T."/>
            <person name="Peeters S.H."/>
            <person name="Heuer A."/>
            <person name="Rast P."/>
            <person name="Oberbeckmann S."/>
            <person name="Bunk B."/>
            <person name="Jeske O."/>
            <person name="Meyerdierks A."/>
            <person name="Storesund J.E."/>
            <person name="Kallscheuer N."/>
            <person name="Luecker S."/>
            <person name="Lage O.M."/>
            <person name="Pohl T."/>
            <person name="Merkel B.J."/>
            <person name="Hornburger P."/>
            <person name="Mueller R.-W."/>
            <person name="Bruemmer F."/>
            <person name="Labrenz M."/>
            <person name="Spormann A.M."/>
            <person name="Op Den Camp H."/>
            <person name="Overmann J."/>
            <person name="Amann R."/>
            <person name="Jetten M.S.M."/>
            <person name="Mascher T."/>
            <person name="Medema M.H."/>
            <person name="Devos D.P."/>
            <person name="Kaster A.-K."/>
            <person name="Ovreas L."/>
            <person name="Rohde M."/>
            <person name="Galperin M.Y."/>
            <person name="Jogler C."/>
        </authorList>
    </citation>
    <scope>NUCLEOTIDE SEQUENCE [LARGE SCALE GENOMIC DNA]</scope>
    <source>
        <strain evidence="2 3">Pla144</strain>
    </source>
</reference>
<evidence type="ECO:0000259" key="1">
    <source>
        <dbReference type="Pfam" id="PF08818"/>
    </source>
</evidence>
<feature type="domain" description="YdhG-like" evidence="1">
    <location>
        <begin position="25"/>
        <end position="129"/>
    </location>
</feature>
<proteinExistence type="predicted"/>
<comment type="caution">
    <text evidence="2">The sequence shown here is derived from an EMBL/GenBank/DDBJ whole genome shotgun (WGS) entry which is preliminary data.</text>
</comment>
<dbReference type="EMBL" id="SJPS01000001">
    <property type="protein sequence ID" value="TWU29959.1"/>
    <property type="molecule type" value="Genomic_DNA"/>
</dbReference>
<keyword evidence="3" id="KW-1185">Reference proteome</keyword>
<accession>A0A5C6D505</accession>
<gene>
    <name evidence="2" type="ORF">Pla144_07400</name>
</gene>
<evidence type="ECO:0000313" key="3">
    <source>
        <dbReference type="Proteomes" id="UP000318437"/>
    </source>
</evidence>
<protein>
    <recommendedName>
        <fullName evidence="1">YdhG-like domain-containing protein</fullName>
    </recommendedName>
</protein>
<dbReference type="RefSeq" id="WP_146447908.1">
    <property type="nucleotide sequence ID" value="NZ_SJPS01000001.1"/>
</dbReference>
<dbReference type="InterPro" id="IPR014922">
    <property type="entry name" value="YdhG-like"/>
</dbReference>
<dbReference type="AlphaFoldDB" id="A0A5C6D505"/>